<protein>
    <submittedName>
        <fullName evidence="1">Uncharacterized protein</fullName>
    </submittedName>
</protein>
<organism evidence="1 2">
    <name type="scientific">Mikania micrantha</name>
    <name type="common">bitter vine</name>
    <dbReference type="NCBI Taxonomy" id="192012"/>
    <lineage>
        <taxon>Eukaryota</taxon>
        <taxon>Viridiplantae</taxon>
        <taxon>Streptophyta</taxon>
        <taxon>Embryophyta</taxon>
        <taxon>Tracheophyta</taxon>
        <taxon>Spermatophyta</taxon>
        <taxon>Magnoliopsida</taxon>
        <taxon>eudicotyledons</taxon>
        <taxon>Gunneridae</taxon>
        <taxon>Pentapetalae</taxon>
        <taxon>asterids</taxon>
        <taxon>campanulids</taxon>
        <taxon>Asterales</taxon>
        <taxon>Asteraceae</taxon>
        <taxon>Asteroideae</taxon>
        <taxon>Heliantheae alliance</taxon>
        <taxon>Eupatorieae</taxon>
        <taxon>Mikania</taxon>
    </lineage>
</organism>
<proteinExistence type="predicted"/>
<dbReference type="Proteomes" id="UP000326396">
    <property type="component" value="Linkage Group LG7"/>
</dbReference>
<comment type="caution">
    <text evidence="1">The sequence shown here is derived from an EMBL/GenBank/DDBJ whole genome shotgun (WGS) entry which is preliminary data.</text>
</comment>
<name>A0A5N6LYE4_9ASTR</name>
<gene>
    <name evidence="1" type="ORF">E3N88_34226</name>
</gene>
<evidence type="ECO:0000313" key="1">
    <source>
        <dbReference type="EMBL" id="KAD3066346.1"/>
    </source>
</evidence>
<dbReference type="EMBL" id="SZYD01000017">
    <property type="protein sequence ID" value="KAD3066346.1"/>
    <property type="molecule type" value="Genomic_DNA"/>
</dbReference>
<evidence type="ECO:0000313" key="2">
    <source>
        <dbReference type="Proteomes" id="UP000326396"/>
    </source>
</evidence>
<sequence length="104" mass="11777">MFGGMMTVLWRKLEETYHVKRKELERCCIAWAGDGPKIPVGDPYLDENRFGGTLGCGTSVMFHVGAFQCDNEEETMQMAIRWRQEAVEGSDRMIEPVSRSAVSD</sequence>
<dbReference type="OrthoDB" id="9449303at2759"/>
<keyword evidence="2" id="KW-1185">Reference proteome</keyword>
<reference evidence="1 2" key="1">
    <citation type="submission" date="2019-05" db="EMBL/GenBank/DDBJ databases">
        <title>Mikania micrantha, genome provides insights into the molecular mechanism of rapid growth.</title>
        <authorList>
            <person name="Liu B."/>
        </authorList>
    </citation>
    <scope>NUCLEOTIDE SEQUENCE [LARGE SCALE GENOMIC DNA]</scope>
    <source>
        <strain evidence="1">NLD-2019</strain>
        <tissue evidence="1">Leaf</tissue>
    </source>
</reference>
<dbReference type="AlphaFoldDB" id="A0A5N6LYE4"/>
<accession>A0A5N6LYE4</accession>